<gene>
    <name evidence="2" type="ordered locus">TUZN_0071</name>
</gene>
<dbReference type="EMBL" id="CP002590">
    <property type="protein sequence ID" value="AEA11576.1"/>
    <property type="molecule type" value="Genomic_DNA"/>
</dbReference>
<keyword evidence="1" id="KW-0472">Membrane</keyword>
<feature type="transmembrane region" description="Helical" evidence="1">
    <location>
        <begin position="21"/>
        <end position="41"/>
    </location>
</feature>
<evidence type="ECO:0000313" key="2">
    <source>
        <dbReference type="EMBL" id="AEA11576.1"/>
    </source>
</evidence>
<dbReference type="STRING" id="999630.TUZN_0071"/>
<organism evidence="2 3">
    <name type="scientific">Thermoproteus uzoniensis (strain 768-20)</name>
    <dbReference type="NCBI Taxonomy" id="999630"/>
    <lineage>
        <taxon>Archaea</taxon>
        <taxon>Thermoproteota</taxon>
        <taxon>Thermoprotei</taxon>
        <taxon>Thermoproteales</taxon>
        <taxon>Thermoproteaceae</taxon>
        <taxon>Thermoproteus</taxon>
    </lineage>
</organism>
<keyword evidence="3" id="KW-1185">Reference proteome</keyword>
<evidence type="ECO:0000256" key="1">
    <source>
        <dbReference type="SAM" id="Phobius"/>
    </source>
</evidence>
<keyword evidence="1" id="KW-0812">Transmembrane</keyword>
<dbReference type="AlphaFoldDB" id="F2L127"/>
<dbReference type="Proteomes" id="UP000008138">
    <property type="component" value="Chromosome"/>
</dbReference>
<feature type="transmembrane region" description="Helical" evidence="1">
    <location>
        <begin position="53"/>
        <end position="73"/>
    </location>
</feature>
<dbReference type="HOGENOM" id="CLU_2534864_0_0_2"/>
<reference key="2">
    <citation type="submission" date="2011-03" db="EMBL/GenBank/DDBJ databases">
        <title>Complete genome sequence of the thermoacidophilic crenarchaeon Thermoproteus uzoniensis 768-20.</title>
        <authorList>
            <person name="Mardanov A.V."/>
            <person name="Gumerov V.M."/>
            <person name="Beletsky A.V."/>
            <person name="Prokofeva M.I."/>
            <person name="Bonch-Osmolovskaya E.A."/>
            <person name="Ravin N.V."/>
            <person name="Skryabin K.G."/>
        </authorList>
    </citation>
    <scope>NUCLEOTIDE SEQUENCE</scope>
    <source>
        <strain>768-20</strain>
    </source>
</reference>
<evidence type="ECO:0000313" key="3">
    <source>
        <dbReference type="Proteomes" id="UP000008138"/>
    </source>
</evidence>
<sequence>MYDNLIYKSAQGLMGSRLGWFFRKLQVLAVLFVLGLLYLYFKSKAGYLDQMKATAFLALIMPLLFYLAVEDAVRRGAASRRRP</sequence>
<reference evidence="2 3" key="1">
    <citation type="journal article" date="2011" name="J. Bacteriol.">
        <title>Complete genome sequence of the thermoacidophilic crenarchaeon Thermoproteus uzoniensis 768-20.</title>
        <authorList>
            <person name="Mardanov A.V."/>
            <person name="Gumerov V.M."/>
            <person name="Beletsky A.V."/>
            <person name="Prokofeva M.I."/>
            <person name="Bonch-Osmolovskaya E.A."/>
            <person name="Ravin N.V."/>
            <person name="Skryabin K.G."/>
        </authorList>
    </citation>
    <scope>NUCLEOTIDE SEQUENCE [LARGE SCALE GENOMIC DNA]</scope>
    <source>
        <strain evidence="2 3">768-20</strain>
    </source>
</reference>
<protein>
    <submittedName>
        <fullName evidence="2">Uncharacterized protein</fullName>
    </submittedName>
</protein>
<dbReference type="eggNOG" id="arCOG14025">
    <property type="taxonomic scope" value="Archaea"/>
</dbReference>
<accession>F2L127</accession>
<dbReference type="KEGG" id="tuz:TUZN_0071"/>
<name>F2L127_THEU7</name>
<keyword evidence="1" id="KW-1133">Transmembrane helix</keyword>
<proteinExistence type="predicted"/>